<keyword evidence="2" id="KW-1185">Reference proteome</keyword>
<comment type="caution">
    <text evidence="1">The sequence shown here is derived from an EMBL/GenBank/DDBJ whole genome shotgun (WGS) entry which is preliminary data.</text>
</comment>
<dbReference type="Proteomes" id="UP000821845">
    <property type="component" value="Chromosome 3"/>
</dbReference>
<organism evidence="1 2">
    <name type="scientific">Hyalomma asiaticum</name>
    <name type="common">Tick</name>
    <dbReference type="NCBI Taxonomy" id="266040"/>
    <lineage>
        <taxon>Eukaryota</taxon>
        <taxon>Metazoa</taxon>
        <taxon>Ecdysozoa</taxon>
        <taxon>Arthropoda</taxon>
        <taxon>Chelicerata</taxon>
        <taxon>Arachnida</taxon>
        <taxon>Acari</taxon>
        <taxon>Parasitiformes</taxon>
        <taxon>Ixodida</taxon>
        <taxon>Ixodoidea</taxon>
        <taxon>Ixodidae</taxon>
        <taxon>Hyalomminae</taxon>
        <taxon>Hyalomma</taxon>
    </lineage>
</organism>
<proteinExistence type="predicted"/>
<evidence type="ECO:0000313" key="1">
    <source>
        <dbReference type="EMBL" id="KAH6937350.1"/>
    </source>
</evidence>
<accession>A0ACB7SRV1</accession>
<dbReference type="EMBL" id="CM023483">
    <property type="protein sequence ID" value="KAH6937350.1"/>
    <property type="molecule type" value="Genomic_DNA"/>
</dbReference>
<gene>
    <name evidence="1" type="ORF">HPB50_026789</name>
</gene>
<name>A0ACB7SRV1_HYAAI</name>
<reference evidence="1" key="1">
    <citation type="submission" date="2020-05" db="EMBL/GenBank/DDBJ databases">
        <title>Large-scale comparative analyses of tick genomes elucidate their genetic diversity and vector capacities.</title>
        <authorList>
            <person name="Jia N."/>
            <person name="Wang J."/>
            <person name="Shi W."/>
            <person name="Du L."/>
            <person name="Sun Y."/>
            <person name="Zhan W."/>
            <person name="Jiang J."/>
            <person name="Wang Q."/>
            <person name="Zhang B."/>
            <person name="Ji P."/>
            <person name="Sakyi L.B."/>
            <person name="Cui X."/>
            <person name="Yuan T."/>
            <person name="Jiang B."/>
            <person name="Yang W."/>
            <person name="Lam T.T.-Y."/>
            <person name="Chang Q."/>
            <person name="Ding S."/>
            <person name="Wang X."/>
            <person name="Zhu J."/>
            <person name="Ruan X."/>
            <person name="Zhao L."/>
            <person name="Wei J."/>
            <person name="Que T."/>
            <person name="Du C."/>
            <person name="Cheng J."/>
            <person name="Dai P."/>
            <person name="Han X."/>
            <person name="Huang E."/>
            <person name="Gao Y."/>
            <person name="Liu J."/>
            <person name="Shao H."/>
            <person name="Ye R."/>
            <person name="Li L."/>
            <person name="Wei W."/>
            <person name="Wang X."/>
            <person name="Wang C."/>
            <person name="Yang T."/>
            <person name="Huo Q."/>
            <person name="Li W."/>
            <person name="Guo W."/>
            <person name="Chen H."/>
            <person name="Zhou L."/>
            <person name="Ni X."/>
            <person name="Tian J."/>
            <person name="Zhou Y."/>
            <person name="Sheng Y."/>
            <person name="Liu T."/>
            <person name="Pan Y."/>
            <person name="Xia L."/>
            <person name="Li J."/>
            <person name="Zhao F."/>
            <person name="Cao W."/>
        </authorList>
    </citation>
    <scope>NUCLEOTIDE SEQUENCE</scope>
    <source>
        <strain evidence="1">Hyas-2018</strain>
    </source>
</reference>
<evidence type="ECO:0000313" key="2">
    <source>
        <dbReference type="Proteomes" id="UP000821845"/>
    </source>
</evidence>
<protein>
    <submittedName>
        <fullName evidence="1">Uncharacterized protein</fullName>
    </submittedName>
</protein>
<sequence>MQLPRCLGRLHGDAVDPPKTVSSVATPVASGDVPLRPLEERGFKRTARTVAPFHIMVVRIEKPCLPPSRLPRPPLLLDAPSRGRHGWSDWKRRTLQAFVFVAILSPLCLAPGADALFLKKKLKLLKAGKGKFGLRPQPQPQHTVGTAWLPPPQWVPPPHPVPLGGPPPVAHWGYHEHYSGWAPPPPQPAPAHGWVAGPPAVHAAHPPPQAPPGTTYVVEAQVPTGTAFASGAGKGVHRPKGPQEYQYTLHCPYELYVQVEPSTSNKDRW</sequence>